<comment type="similarity">
    <text evidence="1">Belongs to the MsrA Met sulfoxide reductase family.</text>
</comment>
<dbReference type="RefSeq" id="WP_338448956.1">
    <property type="nucleotide sequence ID" value="NZ_CP137640.1"/>
</dbReference>
<dbReference type="Proteomes" id="UP001357223">
    <property type="component" value="Chromosome"/>
</dbReference>
<name>A0ABZ2C8Q4_9BACI</name>
<dbReference type="GO" id="GO:0008113">
    <property type="term" value="F:peptide-methionine (S)-S-oxide reductase activity"/>
    <property type="evidence" value="ECO:0007669"/>
    <property type="project" value="UniProtKB-EC"/>
</dbReference>
<keyword evidence="3 7" id="KW-0560">Oxidoreductase</keyword>
<evidence type="ECO:0000256" key="3">
    <source>
        <dbReference type="ARBA" id="ARBA00023002"/>
    </source>
</evidence>
<evidence type="ECO:0000256" key="1">
    <source>
        <dbReference type="ARBA" id="ARBA00005591"/>
    </source>
</evidence>
<dbReference type="EC" id="1.8.4.11" evidence="2"/>
<sequence length="125" mass="14712">MERAIFGASGFFSQKAFITGLRGIENVRTGHLREKNLDIVEIWYNPWKVSYKELLELFFDLHDPTSREGQQFTNQSFIFFNNKTQLSIAKQKKNELKQLFKNKIITKITPVDEQVYSLDEVKYVS</sequence>
<evidence type="ECO:0000313" key="8">
    <source>
        <dbReference type="Proteomes" id="UP001357223"/>
    </source>
</evidence>
<accession>A0ABZ2C8Q4</accession>
<dbReference type="Gene3D" id="3.30.1060.10">
    <property type="entry name" value="Peptide methionine sulphoxide reductase MsrA"/>
    <property type="match status" value="1"/>
</dbReference>
<evidence type="ECO:0000259" key="6">
    <source>
        <dbReference type="Pfam" id="PF01625"/>
    </source>
</evidence>
<dbReference type="Pfam" id="PF01625">
    <property type="entry name" value="PMSR"/>
    <property type="match status" value="1"/>
</dbReference>
<reference evidence="7 8" key="1">
    <citation type="submission" date="2023-10" db="EMBL/GenBank/DDBJ databases">
        <title>Niallia locisalis sp.nov. isolated from a salt pond sample.</title>
        <authorList>
            <person name="Li X.-J."/>
            <person name="Dong L."/>
        </authorList>
    </citation>
    <scope>NUCLEOTIDE SEQUENCE [LARGE SCALE GENOMIC DNA]</scope>
    <source>
        <strain evidence="7 8">DSM 29761</strain>
    </source>
</reference>
<protein>
    <recommendedName>
        <fullName evidence="2">peptide-methionine (S)-S-oxide reductase</fullName>
        <ecNumber evidence="2">1.8.4.11</ecNumber>
    </recommendedName>
</protein>
<gene>
    <name evidence="7" type="ORF">R4Z09_22485</name>
</gene>
<dbReference type="InterPro" id="IPR002569">
    <property type="entry name" value="Met_Sox_Rdtase_MsrA_dom"/>
</dbReference>
<comment type="catalytic activity">
    <reaction evidence="5">
        <text>[thioredoxin]-disulfide + L-methionine + H2O = L-methionine (S)-S-oxide + [thioredoxin]-dithiol</text>
        <dbReference type="Rhea" id="RHEA:19993"/>
        <dbReference type="Rhea" id="RHEA-COMP:10698"/>
        <dbReference type="Rhea" id="RHEA-COMP:10700"/>
        <dbReference type="ChEBI" id="CHEBI:15377"/>
        <dbReference type="ChEBI" id="CHEBI:29950"/>
        <dbReference type="ChEBI" id="CHEBI:50058"/>
        <dbReference type="ChEBI" id="CHEBI:57844"/>
        <dbReference type="ChEBI" id="CHEBI:58772"/>
        <dbReference type="EC" id="1.8.4.11"/>
    </reaction>
</comment>
<comment type="catalytic activity">
    <reaction evidence="4">
        <text>L-methionyl-[protein] + [thioredoxin]-disulfide + H2O = L-methionyl-(S)-S-oxide-[protein] + [thioredoxin]-dithiol</text>
        <dbReference type="Rhea" id="RHEA:14217"/>
        <dbReference type="Rhea" id="RHEA-COMP:10698"/>
        <dbReference type="Rhea" id="RHEA-COMP:10700"/>
        <dbReference type="Rhea" id="RHEA-COMP:12313"/>
        <dbReference type="Rhea" id="RHEA-COMP:12315"/>
        <dbReference type="ChEBI" id="CHEBI:15377"/>
        <dbReference type="ChEBI" id="CHEBI:16044"/>
        <dbReference type="ChEBI" id="CHEBI:29950"/>
        <dbReference type="ChEBI" id="CHEBI:44120"/>
        <dbReference type="ChEBI" id="CHEBI:50058"/>
        <dbReference type="EC" id="1.8.4.11"/>
    </reaction>
</comment>
<evidence type="ECO:0000313" key="7">
    <source>
        <dbReference type="EMBL" id="WVX80025.1"/>
    </source>
</evidence>
<dbReference type="EMBL" id="CP137640">
    <property type="protein sequence ID" value="WVX80025.1"/>
    <property type="molecule type" value="Genomic_DNA"/>
</dbReference>
<feature type="domain" description="Peptide methionine sulphoxide reductase MsrA" evidence="6">
    <location>
        <begin position="35"/>
        <end position="113"/>
    </location>
</feature>
<evidence type="ECO:0000256" key="4">
    <source>
        <dbReference type="ARBA" id="ARBA00047806"/>
    </source>
</evidence>
<dbReference type="PANTHER" id="PTHR43774:SF1">
    <property type="entry name" value="PEPTIDE METHIONINE SULFOXIDE REDUCTASE MSRA 2"/>
    <property type="match status" value="1"/>
</dbReference>
<organism evidence="7 8">
    <name type="scientific">Niallia oryzisoli</name>
    <dbReference type="NCBI Taxonomy" id="1737571"/>
    <lineage>
        <taxon>Bacteria</taxon>
        <taxon>Bacillati</taxon>
        <taxon>Bacillota</taxon>
        <taxon>Bacilli</taxon>
        <taxon>Bacillales</taxon>
        <taxon>Bacillaceae</taxon>
        <taxon>Niallia</taxon>
    </lineage>
</organism>
<evidence type="ECO:0000256" key="5">
    <source>
        <dbReference type="ARBA" id="ARBA00048782"/>
    </source>
</evidence>
<evidence type="ECO:0000256" key="2">
    <source>
        <dbReference type="ARBA" id="ARBA00012502"/>
    </source>
</evidence>
<proteinExistence type="inferred from homology"/>
<keyword evidence="8" id="KW-1185">Reference proteome</keyword>
<dbReference type="SUPFAM" id="SSF55068">
    <property type="entry name" value="Peptide methionine sulfoxide reductase"/>
    <property type="match status" value="1"/>
</dbReference>
<dbReference type="InterPro" id="IPR036509">
    <property type="entry name" value="Met_Sox_Rdtase_MsrA_sf"/>
</dbReference>
<dbReference type="PANTHER" id="PTHR43774">
    <property type="entry name" value="PEPTIDE METHIONINE SULFOXIDE REDUCTASE"/>
    <property type="match status" value="1"/>
</dbReference>